<evidence type="ECO:0000313" key="1">
    <source>
        <dbReference type="EMBL" id="AFM05105.1"/>
    </source>
</evidence>
<proteinExistence type="predicted"/>
<dbReference type="Proteomes" id="UP000006054">
    <property type="component" value="Chromosome"/>
</dbReference>
<name>I4AMC0_BERLS</name>
<dbReference type="AlphaFoldDB" id="I4AMC0"/>
<dbReference type="EMBL" id="CP003345">
    <property type="protein sequence ID" value="AFM05105.1"/>
    <property type="molecule type" value="Genomic_DNA"/>
</dbReference>
<sequence length="62" mass="7557">MNFIEKILNKFISNLLHLFIFCFFREKGLLKIKISNTIYINLFKEKNNLSFYQIYILFSESI</sequence>
<gene>
    <name evidence="1" type="ordered locus">Fleli_2751</name>
</gene>
<keyword evidence="2" id="KW-1185">Reference proteome</keyword>
<dbReference type="HOGENOM" id="CLU_2897579_0_0_10"/>
<reference evidence="2" key="1">
    <citation type="submission" date="2012-06" db="EMBL/GenBank/DDBJ databases">
        <title>The complete genome of Flexibacter litoralis DSM 6794.</title>
        <authorList>
            <person name="Lucas S."/>
            <person name="Copeland A."/>
            <person name="Lapidus A."/>
            <person name="Glavina del Rio T."/>
            <person name="Dalin E."/>
            <person name="Tice H."/>
            <person name="Bruce D."/>
            <person name="Goodwin L."/>
            <person name="Pitluck S."/>
            <person name="Peters L."/>
            <person name="Ovchinnikova G."/>
            <person name="Lu M."/>
            <person name="Kyrpides N."/>
            <person name="Mavromatis K."/>
            <person name="Ivanova N."/>
            <person name="Brettin T."/>
            <person name="Detter J.C."/>
            <person name="Han C."/>
            <person name="Larimer F."/>
            <person name="Land M."/>
            <person name="Hauser L."/>
            <person name="Markowitz V."/>
            <person name="Cheng J.-F."/>
            <person name="Hugenholtz P."/>
            <person name="Woyke T."/>
            <person name="Wu D."/>
            <person name="Spring S."/>
            <person name="Lang E."/>
            <person name="Kopitz M."/>
            <person name="Brambilla E."/>
            <person name="Klenk H.-P."/>
            <person name="Eisen J.A."/>
        </authorList>
    </citation>
    <scope>NUCLEOTIDE SEQUENCE [LARGE SCALE GENOMIC DNA]</scope>
    <source>
        <strain evidence="2">ATCC 23117 / DSM 6794 / NBRC 15988 / NCIMB 1366 / Sio-4</strain>
    </source>
</reference>
<evidence type="ECO:0000313" key="2">
    <source>
        <dbReference type="Proteomes" id="UP000006054"/>
    </source>
</evidence>
<accession>I4AMC0</accession>
<protein>
    <submittedName>
        <fullName evidence="1">Uncharacterized protein</fullName>
    </submittedName>
</protein>
<dbReference type="KEGG" id="fli:Fleli_2751"/>
<organism evidence="1 2">
    <name type="scientific">Bernardetia litoralis (strain ATCC 23117 / DSM 6794 / NBRC 15988 / NCIMB 1366 / Fx l1 / Sio-4)</name>
    <name type="common">Flexibacter litoralis</name>
    <dbReference type="NCBI Taxonomy" id="880071"/>
    <lineage>
        <taxon>Bacteria</taxon>
        <taxon>Pseudomonadati</taxon>
        <taxon>Bacteroidota</taxon>
        <taxon>Cytophagia</taxon>
        <taxon>Cytophagales</taxon>
        <taxon>Bernardetiaceae</taxon>
        <taxon>Bernardetia</taxon>
    </lineage>
</organism>